<keyword evidence="2" id="KW-1185">Reference proteome</keyword>
<dbReference type="InterPro" id="IPR056510">
    <property type="entry name" value="WapI"/>
</dbReference>
<dbReference type="OrthoDB" id="9134721at2"/>
<evidence type="ECO:0000313" key="1">
    <source>
        <dbReference type="EMBL" id="KAB0642123.1"/>
    </source>
</evidence>
<gene>
    <name evidence="1" type="ORF">F7R21_13315</name>
</gene>
<dbReference type="EMBL" id="VZOJ01000030">
    <property type="protein sequence ID" value="KAB0642123.1"/>
    <property type="molecule type" value="Genomic_DNA"/>
</dbReference>
<organism evidence="1 2">
    <name type="scientific">Burkholderia latens</name>
    <dbReference type="NCBI Taxonomy" id="488446"/>
    <lineage>
        <taxon>Bacteria</taxon>
        <taxon>Pseudomonadati</taxon>
        <taxon>Pseudomonadota</taxon>
        <taxon>Betaproteobacteria</taxon>
        <taxon>Burkholderiales</taxon>
        <taxon>Burkholderiaceae</taxon>
        <taxon>Burkholderia</taxon>
        <taxon>Burkholderia cepacia complex</taxon>
    </lineage>
</organism>
<comment type="caution">
    <text evidence="1">The sequence shown here is derived from an EMBL/GenBank/DDBJ whole genome shotgun (WGS) entry which is preliminary data.</text>
</comment>
<dbReference type="GeneID" id="99792432"/>
<evidence type="ECO:0000313" key="2">
    <source>
        <dbReference type="Proteomes" id="UP000430232"/>
    </source>
</evidence>
<dbReference type="AlphaFoldDB" id="A0A6H9SQ23"/>
<dbReference type="RefSeq" id="WP_151064737.1">
    <property type="nucleotide sequence ID" value="NZ_CABVPL010000050.1"/>
</dbReference>
<dbReference type="Proteomes" id="UP000430232">
    <property type="component" value="Unassembled WGS sequence"/>
</dbReference>
<sequence length="143" mass="16112">MLIIDTDDFRLQMEPVAARREEPGGPYLEWIDVRIQLTVPGIQAEGQWSVMPEELRQFRQQIQSIQTQLQSGQRADLTSVEPEFELTLRMLDRGAIIGDWRFQPTAPEGACITGYCGLDQSFLPELLQGIESLLSFSGTSKSP</sequence>
<name>A0A6H9SQ23_9BURK</name>
<reference evidence="1 2" key="1">
    <citation type="submission" date="2019-09" db="EMBL/GenBank/DDBJ databases">
        <title>Draft genome sequences of 48 bacterial type strains from the CCUG.</title>
        <authorList>
            <person name="Tunovic T."/>
            <person name="Pineiro-Iglesias B."/>
            <person name="Unosson C."/>
            <person name="Inganas E."/>
            <person name="Ohlen M."/>
            <person name="Cardew S."/>
            <person name="Jensie-Markopoulos S."/>
            <person name="Salva-Serra F."/>
            <person name="Jaen-Luchoro D."/>
            <person name="Karlsson R."/>
            <person name="Svensson-Stadler L."/>
            <person name="Chun J."/>
            <person name="Moore E."/>
        </authorList>
    </citation>
    <scope>NUCLEOTIDE SEQUENCE [LARGE SCALE GENOMIC DNA]</scope>
    <source>
        <strain evidence="1 2">CCUG 54555</strain>
    </source>
</reference>
<protein>
    <submittedName>
        <fullName evidence="1">Uncharacterized protein</fullName>
    </submittedName>
</protein>
<accession>A0A6H9SQ23</accession>
<proteinExistence type="predicted"/>
<dbReference type="Pfam" id="PF24716">
    <property type="entry name" value="WapI"/>
    <property type="match status" value="1"/>
</dbReference>